<name>A0ABS8E149_9ACTN</name>
<keyword evidence="11" id="KW-0963">Cytoplasm</keyword>
<evidence type="ECO:0000313" key="15">
    <source>
        <dbReference type="Proteomes" id="UP001520654"/>
    </source>
</evidence>
<keyword evidence="7 11" id="KW-0805">Transcription regulation</keyword>
<dbReference type="PROSITE" id="PS51674">
    <property type="entry name" value="4FE4S_WBL"/>
    <property type="match status" value="1"/>
</dbReference>
<evidence type="ECO:0000256" key="11">
    <source>
        <dbReference type="HAMAP-Rule" id="MF_01479"/>
    </source>
</evidence>
<evidence type="ECO:0000256" key="1">
    <source>
        <dbReference type="ARBA" id="ARBA00004496"/>
    </source>
</evidence>
<feature type="binding site" evidence="11">
    <location>
        <position position="57"/>
    </location>
    <ligand>
        <name>[4Fe-4S] cluster</name>
        <dbReference type="ChEBI" id="CHEBI:49883"/>
    </ligand>
</feature>
<evidence type="ECO:0000256" key="12">
    <source>
        <dbReference type="SAM" id="MobiDB-lite"/>
    </source>
</evidence>
<comment type="function">
    <text evidence="11">Acts as a transcriptional regulator. Probably redox-responsive. The apo- but not holo-form probably binds DNA.</text>
</comment>
<feature type="binding site" evidence="11">
    <location>
        <position position="66"/>
    </location>
    <ligand>
        <name>[4Fe-4S] cluster</name>
        <dbReference type="ChEBI" id="CHEBI:49883"/>
    </ligand>
</feature>
<sequence>MRTITSNTTPPPTLQGVSDHSWHARAACQGMDPNSADELFFHTPRDRWAIREALETCGMCPVRQECFDYALDNEEREGIWGGMTADERLHWHEKVEHRLDYGRVLSVINGRSIQLSEHERRTLIRYAAARGWSPERLAFTLQVSLNWARDVLREEARAIEDRDNFNVALDTNPVATARQAEADGKEPPGAGVRHDGDGPERDRSKQTPQPVPRQVHTSALIDDFRKATCRPSTTNGGTTR</sequence>
<dbReference type="InterPro" id="IPR034768">
    <property type="entry name" value="4FE4S_WBL"/>
</dbReference>
<evidence type="ECO:0000256" key="5">
    <source>
        <dbReference type="ARBA" id="ARBA00023004"/>
    </source>
</evidence>
<dbReference type="Proteomes" id="UP001520654">
    <property type="component" value="Unassembled WGS sequence"/>
</dbReference>
<evidence type="ECO:0000256" key="9">
    <source>
        <dbReference type="ARBA" id="ARBA00023157"/>
    </source>
</evidence>
<feature type="compositionally biased region" description="Polar residues" evidence="12">
    <location>
        <begin position="230"/>
        <end position="240"/>
    </location>
</feature>
<evidence type="ECO:0000256" key="2">
    <source>
        <dbReference type="ARBA" id="ARBA00006597"/>
    </source>
</evidence>
<evidence type="ECO:0000256" key="7">
    <source>
        <dbReference type="ARBA" id="ARBA00023015"/>
    </source>
</evidence>
<evidence type="ECO:0000256" key="4">
    <source>
        <dbReference type="ARBA" id="ARBA00022723"/>
    </source>
</evidence>
<keyword evidence="3 11" id="KW-0004">4Fe-4S</keyword>
<keyword evidence="8 11" id="KW-0238">DNA-binding</keyword>
<accession>A0ABS8E149</accession>
<protein>
    <recommendedName>
        <fullName evidence="11">Transcriptional regulator WhiB</fullName>
    </recommendedName>
</protein>
<dbReference type="Pfam" id="PF02467">
    <property type="entry name" value="Whib"/>
    <property type="match status" value="1"/>
</dbReference>
<dbReference type="RefSeq" id="WP_229335210.1">
    <property type="nucleotide sequence ID" value="NZ_JAINUL010000001.1"/>
</dbReference>
<feature type="binding site" evidence="11">
    <location>
        <position position="28"/>
    </location>
    <ligand>
        <name>[4Fe-4S] cluster</name>
        <dbReference type="ChEBI" id="CHEBI:49883"/>
    </ligand>
</feature>
<keyword evidence="9 11" id="KW-1015">Disulfide bond</keyword>
<evidence type="ECO:0000256" key="6">
    <source>
        <dbReference type="ARBA" id="ARBA00023014"/>
    </source>
</evidence>
<reference evidence="14 15" key="1">
    <citation type="submission" date="2021-08" db="EMBL/GenBank/DDBJ databases">
        <title>Genomic Architecture of Streptomyces flavotricini NGL1 and Streptomyces erythrochromogenes HMS4 With Differential Plant Beneficial attributes and laccase production capabilities.</title>
        <authorList>
            <person name="Salwan R."/>
            <person name="Kaur R."/>
            <person name="Sharma V."/>
        </authorList>
    </citation>
    <scope>NUCLEOTIDE SEQUENCE [LARGE SCALE GENOMIC DNA]</scope>
    <source>
        <strain evidence="14 15">NGL1</strain>
    </source>
</reference>
<feature type="compositionally biased region" description="Basic and acidic residues" evidence="12">
    <location>
        <begin position="180"/>
        <end position="205"/>
    </location>
</feature>
<comment type="PTM">
    <text evidence="11">Upon Fe-S cluster removal intramolecular disulfide bonds are formed.</text>
</comment>
<evidence type="ECO:0000256" key="3">
    <source>
        <dbReference type="ARBA" id="ARBA00022485"/>
    </source>
</evidence>
<organism evidence="14 15">
    <name type="scientific">Streptomyces flavotricini</name>
    <dbReference type="NCBI Taxonomy" id="66888"/>
    <lineage>
        <taxon>Bacteria</taxon>
        <taxon>Bacillati</taxon>
        <taxon>Actinomycetota</taxon>
        <taxon>Actinomycetes</taxon>
        <taxon>Kitasatosporales</taxon>
        <taxon>Streptomycetaceae</taxon>
        <taxon>Streptomyces</taxon>
    </lineage>
</organism>
<comment type="cofactor">
    <cofactor evidence="11">
        <name>[4Fe-4S] cluster</name>
        <dbReference type="ChEBI" id="CHEBI:49883"/>
    </cofactor>
    <text evidence="11">Binds 1 [4Fe-4S] cluster per subunit. Following nitrosylation of the [4Fe-4S] cluster binds 1 [4Fe-8(NO)] cluster per subunit.</text>
</comment>
<keyword evidence="6 11" id="KW-0411">Iron-sulfur</keyword>
<dbReference type="HAMAP" id="MF_01479">
    <property type="entry name" value="WhiB"/>
    <property type="match status" value="1"/>
</dbReference>
<keyword evidence="4 11" id="KW-0479">Metal-binding</keyword>
<evidence type="ECO:0000313" key="14">
    <source>
        <dbReference type="EMBL" id="MCC0094650.1"/>
    </source>
</evidence>
<comment type="PTM">
    <text evidence="11">The Fe-S cluster can be nitrosylated by nitric oxide (NO).</text>
</comment>
<dbReference type="PANTHER" id="PTHR38839">
    <property type="entry name" value="TRANSCRIPTIONAL REGULATOR WHID-RELATED"/>
    <property type="match status" value="1"/>
</dbReference>
<feature type="domain" description="4Fe-4S Wbl-type" evidence="13">
    <location>
        <begin position="27"/>
        <end position="90"/>
    </location>
</feature>
<keyword evidence="5 11" id="KW-0408">Iron</keyword>
<evidence type="ECO:0000256" key="10">
    <source>
        <dbReference type="ARBA" id="ARBA00023163"/>
    </source>
</evidence>
<evidence type="ECO:0000256" key="8">
    <source>
        <dbReference type="ARBA" id="ARBA00023125"/>
    </source>
</evidence>
<proteinExistence type="inferred from homology"/>
<feature type="region of interest" description="Disordered" evidence="12">
    <location>
        <begin position="178"/>
        <end position="240"/>
    </location>
</feature>
<comment type="similarity">
    <text evidence="2 11">Belongs to the WhiB family.</text>
</comment>
<keyword evidence="10 11" id="KW-0804">Transcription</keyword>
<keyword evidence="15" id="KW-1185">Reference proteome</keyword>
<comment type="caution">
    <text evidence="14">The sequence shown here is derived from an EMBL/GenBank/DDBJ whole genome shotgun (WGS) entry which is preliminary data.</text>
</comment>
<evidence type="ECO:0000259" key="13">
    <source>
        <dbReference type="PROSITE" id="PS51674"/>
    </source>
</evidence>
<dbReference type="InterPro" id="IPR003482">
    <property type="entry name" value="Whib"/>
</dbReference>
<gene>
    <name evidence="11" type="primary">whiB</name>
    <name evidence="14" type="ORF">K7B10_07605</name>
</gene>
<feature type="binding site" evidence="11">
    <location>
        <position position="60"/>
    </location>
    <ligand>
        <name>[4Fe-4S] cluster</name>
        <dbReference type="ChEBI" id="CHEBI:49883"/>
    </ligand>
</feature>
<comment type="subcellular location">
    <subcellularLocation>
        <location evidence="1 11">Cytoplasm</location>
    </subcellularLocation>
</comment>
<dbReference type="EMBL" id="JAINUL010000001">
    <property type="protein sequence ID" value="MCC0094650.1"/>
    <property type="molecule type" value="Genomic_DNA"/>
</dbReference>